<keyword evidence="6" id="KW-1185">Reference proteome</keyword>
<gene>
    <name evidence="5" type="primary">srtB</name>
    <name evidence="5" type="ORF">FYJ65_02885</name>
</gene>
<dbReference type="GO" id="GO:0016787">
    <property type="term" value="F:hydrolase activity"/>
    <property type="evidence" value="ECO:0007669"/>
    <property type="project" value="UniProtKB-KW"/>
</dbReference>
<organism evidence="5 6">
    <name type="scientific">Mogibacterium kristiansenii</name>
    <dbReference type="NCBI Taxonomy" id="2606708"/>
    <lineage>
        <taxon>Bacteria</taxon>
        <taxon>Bacillati</taxon>
        <taxon>Bacillota</taxon>
        <taxon>Clostridia</taxon>
        <taxon>Peptostreptococcales</taxon>
        <taxon>Anaerovoracaceae</taxon>
        <taxon>Mogibacterium</taxon>
    </lineage>
</organism>
<dbReference type="Pfam" id="PF04203">
    <property type="entry name" value="Sortase"/>
    <property type="match status" value="1"/>
</dbReference>
<dbReference type="InterPro" id="IPR005754">
    <property type="entry name" value="Sortase"/>
</dbReference>
<proteinExistence type="predicted"/>
<comment type="caution">
    <text evidence="5">The sequence shown here is derived from an EMBL/GenBank/DDBJ whole genome shotgun (WGS) entry which is preliminary data.</text>
</comment>
<feature type="compositionally biased region" description="Basic and acidic residues" evidence="3">
    <location>
        <begin position="8"/>
        <end position="26"/>
    </location>
</feature>
<evidence type="ECO:0000313" key="6">
    <source>
        <dbReference type="Proteomes" id="UP000469424"/>
    </source>
</evidence>
<dbReference type="InterPro" id="IPR023365">
    <property type="entry name" value="Sortase_dom-sf"/>
</dbReference>
<dbReference type="EC" id="3.4.22.71" evidence="5"/>
<evidence type="ECO:0000256" key="1">
    <source>
        <dbReference type="ARBA" id="ARBA00022801"/>
    </source>
</evidence>
<feature type="active site" description="Proton donor/acceptor" evidence="2">
    <location>
        <position position="171"/>
    </location>
</feature>
<dbReference type="AlphaFoldDB" id="A0A6N7X478"/>
<feature type="transmembrane region" description="Helical" evidence="4">
    <location>
        <begin position="47"/>
        <end position="65"/>
    </location>
</feature>
<dbReference type="SUPFAM" id="SSF63817">
    <property type="entry name" value="Sortase"/>
    <property type="match status" value="1"/>
</dbReference>
<dbReference type="InterPro" id="IPR009835">
    <property type="entry name" value="SrtB"/>
</dbReference>
<reference evidence="5 6" key="1">
    <citation type="submission" date="2019-08" db="EMBL/GenBank/DDBJ databases">
        <title>In-depth cultivation of the pig gut microbiome towards novel bacterial diversity and tailored functional studies.</title>
        <authorList>
            <person name="Wylensek D."/>
            <person name="Hitch T.C.A."/>
            <person name="Clavel T."/>
        </authorList>
    </citation>
    <scope>NUCLEOTIDE SEQUENCE [LARGE SCALE GENOMIC DNA]</scope>
    <source>
        <strain evidence="5 6">WCA-MUC-591-APC-4B</strain>
    </source>
</reference>
<keyword evidence="4" id="KW-1133">Transmembrane helix</keyword>
<keyword evidence="4" id="KW-0472">Membrane</keyword>
<keyword evidence="4" id="KW-0812">Transmembrane</keyword>
<name>A0A6N7X478_9FIRM</name>
<dbReference type="NCBIfam" id="TIGR03064">
    <property type="entry name" value="sortase_srtB"/>
    <property type="match status" value="1"/>
</dbReference>
<evidence type="ECO:0000256" key="3">
    <source>
        <dbReference type="SAM" id="MobiDB-lite"/>
    </source>
</evidence>
<dbReference type="CDD" id="cd05826">
    <property type="entry name" value="Sortase_B"/>
    <property type="match status" value="1"/>
</dbReference>
<dbReference type="EMBL" id="VUNA01000004">
    <property type="protein sequence ID" value="MST70292.1"/>
    <property type="molecule type" value="Genomic_DNA"/>
</dbReference>
<evidence type="ECO:0000256" key="4">
    <source>
        <dbReference type="SAM" id="Phobius"/>
    </source>
</evidence>
<protein>
    <submittedName>
        <fullName evidence="5">Class B sortase</fullName>
        <ecNumber evidence="5">3.4.22.71</ecNumber>
    </submittedName>
</protein>
<dbReference type="Gene3D" id="2.40.260.10">
    <property type="entry name" value="Sortase"/>
    <property type="match status" value="1"/>
</dbReference>
<feature type="region of interest" description="Disordered" evidence="3">
    <location>
        <begin position="1"/>
        <end position="32"/>
    </location>
</feature>
<sequence length="306" mass="35118">MNSGKNKNTADRTRPTRQEKRAAKREAKMRRKEALRNAPLSVRIRNGALNVITVCLIGIILVSGYKIGKTMWEYQVAKSAYTNISEKTAKVDPKQFTGVVDWKALKKVNPDVQGWLYQKGTVINYPVVQGTDNDTYLHTRFDKQWSGGGTLFVDCRMEKDFKGFNSIIYGHHMKDGSMFRSIRGYTKEDGYYDKHKNLELATPHGNYHLVVFSAFITKATDEDTYKMTYGEAEKQAYIDRAWERSELPITRDSVDVTKNDRLVTLSTCAYDYEEARYIVMCKMVPWTKAEVQAGKDAQKQIDAQKK</sequence>
<evidence type="ECO:0000313" key="5">
    <source>
        <dbReference type="EMBL" id="MST70292.1"/>
    </source>
</evidence>
<accession>A0A6N7X478</accession>
<evidence type="ECO:0000256" key="2">
    <source>
        <dbReference type="PIRSR" id="PIRSR605754-1"/>
    </source>
</evidence>
<keyword evidence="1 5" id="KW-0378">Hydrolase</keyword>
<feature type="active site" description="Acyl-thioester intermediate" evidence="2">
    <location>
        <position position="268"/>
    </location>
</feature>
<dbReference type="RefSeq" id="WP_154553855.1">
    <property type="nucleotide sequence ID" value="NZ_VUNA01000004.1"/>
</dbReference>
<dbReference type="Proteomes" id="UP000469424">
    <property type="component" value="Unassembled WGS sequence"/>
</dbReference>